<dbReference type="InterPro" id="IPR010270">
    <property type="entry name" value="Phage_P2_GpM"/>
</dbReference>
<dbReference type="RefSeq" id="WP_122169600.1">
    <property type="nucleotide sequence ID" value="NZ_LR025743.1"/>
</dbReference>
<dbReference type="Proteomes" id="UP000268684">
    <property type="component" value="Chromosome II"/>
</dbReference>
<dbReference type="AlphaFoldDB" id="A0AAJ5T622"/>
<reference evidence="1 2" key="1">
    <citation type="submission" date="2017-11" db="EMBL/GenBank/DDBJ databases">
        <authorList>
            <person name="Seth-Smith MB H."/>
        </authorList>
    </citation>
    <scope>NUCLEOTIDE SEQUENCE [LARGE SCALE GENOMIC DNA]</scope>
    <source>
        <strain evidence="1">E</strain>
    </source>
</reference>
<sequence length="237" mass="25445">MTRHTPITRHLMRVAASAAASGAAAVADPDDTRGEVAASTQRSHDRAADMMRAKLATDQRRLKETQSVERKVEIKREILPDYVPYISEVLERDAGGQDDVVTTIMLWRLDAGDMGGAMDIARYAIRHGLAMPAHFDRTLPATVAEGFADAADVPSVLLDEVIVLTAPFDMVDQIRAKLFKSYGLALAALAPEAALAALRRAFELNDKIGVKRDIARLEALLSGKEPATGPDGGGSDA</sequence>
<dbReference type="GO" id="GO:0004519">
    <property type="term" value="F:endonuclease activity"/>
    <property type="evidence" value="ECO:0007669"/>
    <property type="project" value="InterPro"/>
</dbReference>
<dbReference type="GO" id="GO:0003677">
    <property type="term" value="F:DNA binding"/>
    <property type="evidence" value="ECO:0007669"/>
    <property type="project" value="InterPro"/>
</dbReference>
<accession>A0AAJ5T622</accession>
<name>A0AAJ5T622_9BURK</name>
<organism evidence="1 2">
    <name type="scientific">Burkholderia stabilis</name>
    <dbReference type="NCBI Taxonomy" id="95485"/>
    <lineage>
        <taxon>Bacteria</taxon>
        <taxon>Pseudomonadati</taxon>
        <taxon>Pseudomonadota</taxon>
        <taxon>Betaproteobacteria</taxon>
        <taxon>Burkholderiales</taxon>
        <taxon>Burkholderiaceae</taxon>
        <taxon>Burkholderia</taxon>
        <taxon>Burkholderia cepacia complex</taxon>
    </lineage>
</organism>
<keyword evidence="2" id="KW-1185">Reference proteome</keyword>
<gene>
    <name evidence="1" type="ORF">BSTAB16_4107</name>
</gene>
<evidence type="ECO:0000313" key="2">
    <source>
        <dbReference type="Proteomes" id="UP000268684"/>
    </source>
</evidence>
<protein>
    <submittedName>
        <fullName evidence="1">Phage small terminase subunit</fullName>
    </submittedName>
</protein>
<dbReference type="GeneID" id="71056547"/>
<dbReference type="Pfam" id="PF05944">
    <property type="entry name" value="Phage_term_smal"/>
    <property type="match status" value="1"/>
</dbReference>
<dbReference type="EMBL" id="LR025743">
    <property type="protein sequence ID" value="VBB13921.1"/>
    <property type="molecule type" value="Genomic_DNA"/>
</dbReference>
<evidence type="ECO:0000313" key="1">
    <source>
        <dbReference type="EMBL" id="VBB13921.1"/>
    </source>
</evidence>
<proteinExistence type="predicted"/>